<proteinExistence type="predicted"/>
<reference evidence="3" key="1">
    <citation type="submission" date="2017-02" db="EMBL/GenBank/DDBJ databases">
        <title>zhang.</title>
        <authorList>
            <person name="Zhang H."/>
        </authorList>
    </citation>
    <scope>NUCLEOTIDE SEQUENCE [LARGE SCALE GENOMIC DNA]</scope>
    <source>
        <strain evidence="3">RZS01</strain>
    </source>
</reference>
<dbReference type="Gene3D" id="1.10.260.40">
    <property type="entry name" value="lambda repressor-like DNA-binding domains"/>
    <property type="match status" value="1"/>
</dbReference>
<dbReference type="AlphaFoldDB" id="A0A9N7H2X2"/>
<name>A0A9N7H2X2_9PROT</name>
<protein>
    <submittedName>
        <fullName evidence="2">Uncharacterized protein</fullName>
    </submittedName>
</protein>
<evidence type="ECO:0000313" key="3">
    <source>
        <dbReference type="Proteomes" id="UP000189683"/>
    </source>
</evidence>
<organism evidence="2 3">
    <name type="scientific">Komagataeibacter nataicola</name>
    <dbReference type="NCBI Taxonomy" id="265960"/>
    <lineage>
        <taxon>Bacteria</taxon>
        <taxon>Pseudomonadati</taxon>
        <taxon>Pseudomonadota</taxon>
        <taxon>Alphaproteobacteria</taxon>
        <taxon>Acetobacterales</taxon>
        <taxon>Acetobacteraceae</taxon>
        <taxon>Komagataeibacter</taxon>
    </lineage>
</organism>
<feature type="region of interest" description="Disordered" evidence="1">
    <location>
        <begin position="75"/>
        <end position="107"/>
    </location>
</feature>
<evidence type="ECO:0000256" key="1">
    <source>
        <dbReference type="SAM" id="MobiDB-lite"/>
    </source>
</evidence>
<dbReference type="GO" id="GO:0003677">
    <property type="term" value="F:DNA binding"/>
    <property type="evidence" value="ECO:0007669"/>
    <property type="project" value="InterPro"/>
</dbReference>
<dbReference type="EMBL" id="CP019875">
    <property type="protein sequence ID" value="AQU87393.1"/>
    <property type="molecule type" value="Genomic_DNA"/>
</dbReference>
<accession>A0A9N7H2X2</accession>
<dbReference type="KEGG" id="kna:B0W47_07805"/>
<evidence type="ECO:0000313" key="2">
    <source>
        <dbReference type="EMBL" id="AQU87393.1"/>
    </source>
</evidence>
<dbReference type="InterPro" id="IPR010982">
    <property type="entry name" value="Lambda_DNA-bd_dom_sf"/>
</dbReference>
<gene>
    <name evidence="2" type="ORF">B0W47_07805</name>
</gene>
<dbReference type="Proteomes" id="UP000189683">
    <property type="component" value="Chromosome"/>
</dbReference>
<sequence length="107" mass="11439">MCELGARTRLTYECELCSLSSMDVRNIIRAAGGPSRIGEAIGKTHSAVCRWKKVPSVHVLTVASLSGISPHAIRPDVFGPEPQQHAQALTAPCRELPARHTGQRGAA</sequence>